<dbReference type="InterPro" id="IPR054254">
    <property type="entry name" value="DUF6985"/>
</dbReference>
<comment type="caution">
    <text evidence="2">The sequence shown here is derived from an EMBL/GenBank/DDBJ whole genome shotgun (WGS) entry which is preliminary data.</text>
</comment>
<organism evidence="2 3">
    <name type="scientific">Enterococcus larvae</name>
    <dbReference type="NCBI Taxonomy" id="2794352"/>
    <lineage>
        <taxon>Bacteria</taxon>
        <taxon>Bacillati</taxon>
        <taxon>Bacillota</taxon>
        <taxon>Bacilli</taxon>
        <taxon>Lactobacillales</taxon>
        <taxon>Enterococcaceae</taxon>
        <taxon>Enterococcus</taxon>
    </lineage>
</organism>
<accession>A0ABS4CJL4</accession>
<keyword evidence="3" id="KW-1185">Reference proteome</keyword>
<gene>
    <name evidence="2" type="ORF">I6N96_08465</name>
</gene>
<evidence type="ECO:0000313" key="3">
    <source>
        <dbReference type="Proteomes" id="UP000673375"/>
    </source>
</evidence>
<dbReference type="EMBL" id="JAEDXU010000003">
    <property type="protein sequence ID" value="MBP1046316.1"/>
    <property type="molecule type" value="Genomic_DNA"/>
</dbReference>
<evidence type="ECO:0000259" key="1">
    <source>
        <dbReference type="Pfam" id="PF22481"/>
    </source>
</evidence>
<sequence length="158" mass="18175">MENNHLLFGKLTCDEYDGYRGKIPVSFSGNEEEVELIISEIFGDGGIEEGHREAYDMLSKNWEDVVQEVVQSVLIYQNEIWDSTDHTQRFPKFQTENDVLKNIELISITLEAKAPDFRGQQGRYAVMVFNAEWVNDDYHLLSVALINEKVVEISDQAI</sequence>
<dbReference type="Pfam" id="PF22481">
    <property type="entry name" value="DUF6985"/>
    <property type="match status" value="1"/>
</dbReference>
<proteinExistence type="predicted"/>
<evidence type="ECO:0000313" key="2">
    <source>
        <dbReference type="EMBL" id="MBP1046316.1"/>
    </source>
</evidence>
<protein>
    <recommendedName>
        <fullName evidence="1">DUF6985 domain-containing protein</fullName>
    </recommendedName>
</protein>
<dbReference type="RefSeq" id="WP_209557129.1">
    <property type="nucleotide sequence ID" value="NZ_JAEDXU010000003.1"/>
</dbReference>
<feature type="domain" description="DUF6985" evidence="1">
    <location>
        <begin position="8"/>
        <end position="157"/>
    </location>
</feature>
<dbReference type="Proteomes" id="UP000673375">
    <property type="component" value="Unassembled WGS sequence"/>
</dbReference>
<reference evidence="2 3" key="1">
    <citation type="submission" date="2020-12" db="EMBL/GenBank/DDBJ databases">
        <title>Vagococcus allomyrinae sp. nov. and Enterococcus lavae sp. nov., isolated from the larvae of Allomyrina dichotoma.</title>
        <authorList>
            <person name="Lee S.D."/>
        </authorList>
    </citation>
    <scope>NUCLEOTIDE SEQUENCE [LARGE SCALE GENOMIC DNA]</scope>
    <source>
        <strain evidence="2 3">BWM-S5</strain>
    </source>
</reference>
<name>A0ABS4CJL4_9ENTE</name>